<keyword evidence="3" id="KW-1185">Reference proteome</keyword>
<organism evidence="2 3">
    <name type="scientific">Sphingobacterium paludis</name>
    <dbReference type="NCBI Taxonomy" id="1476465"/>
    <lineage>
        <taxon>Bacteria</taxon>
        <taxon>Pseudomonadati</taxon>
        <taxon>Bacteroidota</taxon>
        <taxon>Sphingobacteriia</taxon>
        <taxon>Sphingobacteriales</taxon>
        <taxon>Sphingobacteriaceae</taxon>
        <taxon>Sphingobacterium</taxon>
    </lineage>
</organism>
<dbReference type="RefSeq" id="WP_133639156.1">
    <property type="nucleotide sequence ID" value="NZ_SNZV01000002.1"/>
</dbReference>
<dbReference type="AlphaFoldDB" id="A0A4V3E2A1"/>
<protein>
    <recommendedName>
        <fullName evidence="4">PH (Pleckstrin Homology) domain-containing protein</fullName>
    </recommendedName>
</protein>
<accession>A0A4V3E2A1</accession>
<keyword evidence="1" id="KW-0812">Transmembrane</keyword>
<comment type="caution">
    <text evidence="2">The sequence shown here is derived from an EMBL/GenBank/DDBJ whole genome shotgun (WGS) entry which is preliminary data.</text>
</comment>
<sequence>MDEQYIFQEKQYLGRDATWLSVRMILVLFCFVAYYLNLNHLASSQLFFIVGVSIIIVSVIMIYMVHYKTVVGEKFLIISGLWSSRLVKIDLYNIVKVERKPYSLFIFNNPVYNLHKNGKIRFYSGGKDSVWLTDKEGLVYIIGSYRAAELVRAVNEAKAKLKS</sequence>
<evidence type="ECO:0008006" key="4">
    <source>
        <dbReference type="Google" id="ProtNLM"/>
    </source>
</evidence>
<reference evidence="2 3" key="1">
    <citation type="submission" date="2019-03" db="EMBL/GenBank/DDBJ databases">
        <title>Genomic Encyclopedia of Type Strains, Phase III (KMG-III): the genomes of soil and plant-associated and newly described type strains.</title>
        <authorList>
            <person name="Whitman W."/>
        </authorList>
    </citation>
    <scope>NUCLEOTIDE SEQUENCE [LARGE SCALE GENOMIC DNA]</scope>
    <source>
        <strain evidence="2 3">CGMCC 1.12801</strain>
    </source>
</reference>
<dbReference type="OrthoDB" id="706367at2"/>
<proteinExistence type="predicted"/>
<feature type="transmembrane region" description="Helical" evidence="1">
    <location>
        <begin position="20"/>
        <end position="38"/>
    </location>
</feature>
<feature type="transmembrane region" description="Helical" evidence="1">
    <location>
        <begin position="44"/>
        <end position="65"/>
    </location>
</feature>
<evidence type="ECO:0000313" key="2">
    <source>
        <dbReference type="EMBL" id="TDS15858.1"/>
    </source>
</evidence>
<name>A0A4V3E2A1_9SPHI</name>
<dbReference type="Proteomes" id="UP000294752">
    <property type="component" value="Unassembled WGS sequence"/>
</dbReference>
<gene>
    <name evidence="2" type="ORF">B0I21_102175</name>
</gene>
<keyword evidence="1" id="KW-0472">Membrane</keyword>
<dbReference type="EMBL" id="SNZV01000002">
    <property type="protein sequence ID" value="TDS15858.1"/>
    <property type="molecule type" value="Genomic_DNA"/>
</dbReference>
<evidence type="ECO:0000256" key="1">
    <source>
        <dbReference type="SAM" id="Phobius"/>
    </source>
</evidence>
<evidence type="ECO:0000313" key="3">
    <source>
        <dbReference type="Proteomes" id="UP000294752"/>
    </source>
</evidence>
<keyword evidence="1" id="KW-1133">Transmembrane helix</keyword>